<evidence type="ECO:0000259" key="6">
    <source>
        <dbReference type="Pfam" id="PF04932"/>
    </source>
</evidence>
<feature type="transmembrane region" description="Helical" evidence="5">
    <location>
        <begin position="91"/>
        <end position="114"/>
    </location>
</feature>
<feature type="transmembrane region" description="Helical" evidence="5">
    <location>
        <begin position="325"/>
        <end position="344"/>
    </location>
</feature>
<keyword evidence="8" id="KW-1185">Reference proteome</keyword>
<dbReference type="STRING" id="46223.SAMN05421852_10468"/>
<dbReference type="InterPro" id="IPR051533">
    <property type="entry name" value="WaaL-like"/>
</dbReference>
<protein>
    <recommendedName>
        <fullName evidence="6">O-antigen ligase-related domain-containing protein</fullName>
    </recommendedName>
</protein>
<reference evidence="7 8" key="1">
    <citation type="submission" date="2016-10" db="EMBL/GenBank/DDBJ databases">
        <authorList>
            <person name="de Groot N.N."/>
        </authorList>
    </citation>
    <scope>NUCLEOTIDE SEQUENCE [LARGE SCALE GENOMIC DNA]</scope>
    <source>
        <strain evidence="7 8">DSM 44778</strain>
    </source>
</reference>
<name>A0A1I3NAX2_9BACL</name>
<feature type="transmembrane region" description="Helical" evidence="5">
    <location>
        <begin position="294"/>
        <end position="313"/>
    </location>
</feature>
<feature type="transmembrane region" description="Helical" evidence="5">
    <location>
        <begin position="182"/>
        <end position="202"/>
    </location>
</feature>
<dbReference type="AlphaFoldDB" id="A0A1I3NAX2"/>
<dbReference type="Pfam" id="PF04932">
    <property type="entry name" value="Wzy_C"/>
    <property type="match status" value="1"/>
</dbReference>
<evidence type="ECO:0000256" key="3">
    <source>
        <dbReference type="ARBA" id="ARBA00022989"/>
    </source>
</evidence>
<keyword evidence="2 5" id="KW-0812">Transmembrane</keyword>
<feature type="transmembrane region" description="Helical" evidence="5">
    <location>
        <begin position="31"/>
        <end position="52"/>
    </location>
</feature>
<evidence type="ECO:0000313" key="8">
    <source>
        <dbReference type="Proteomes" id="UP000199545"/>
    </source>
</evidence>
<dbReference type="Proteomes" id="UP000199545">
    <property type="component" value="Unassembled WGS sequence"/>
</dbReference>
<feature type="transmembrane region" description="Helical" evidence="5">
    <location>
        <begin position="134"/>
        <end position="152"/>
    </location>
</feature>
<evidence type="ECO:0000313" key="7">
    <source>
        <dbReference type="EMBL" id="SFJ06394.1"/>
    </source>
</evidence>
<dbReference type="GO" id="GO:0016020">
    <property type="term" value="C:membrane"/>
    <property type="evidence" value="ECO:0007669"/>
    <property type="project" value="UniProtKB-SubCell"/>
</dbReference>
<accession>A0A1I3NAX2</accession>
<evidence type="ECO:0000256" key="5">
    <source>
        <dbReference type="SAM" id="Phobius"/>
    </source>
</evidence>
<keyword evidence="3 5" id="KW-1133">Transmembrane helix</keyword>
<evidence type="ECO:0000256" key="4">
    <source>
        <dbReference type="ARBA" id="ARBA00023136"/>
    </source>
</evidence>
<dbReference type="InterPro" id="IPR007016">
    <property type="entry name" value="O-antigen_ligase-rel_domated"/>
</dbReference>
<organism evidence="7 8">
    <name type="scientific">Thermoflavimicrobium dichotomicum</name>
    <dbReference type="NCBI Taxonomy" id="46223"/>
    <lineage>
        <taxon>Bacteria</taxon>
        <taxon>Bacillati</taxon>
        <taxon>Bacillota</taxon>
        <taxon>Bacilli</taxon>
        <taxon>Bacillales</taxon>
        <taxon>Thermoactinomycetaceae</taxon>
        <taxon>Thermoflavimicrobium</taxon>
    </lineage>
</organism>
<sequence length="367" mass="43031">MGEPAIFDVFIVALIMASGLLSYLKFPHYFIITLIFLSIYMAGSFLSMYMMVDHETGFYYLLITIYLIFLWLFFVGILTEFRHHRLLEKILSGYTVAAFLSSVIAILSYFHLIPYYELFIKYDRASALFQDPNVFGPYLIPISIYAILKIELSFKKTKIFWFAVYLFTSTGVLLSFSRGAWLNYFVSLCVFILLGGFLIEKYKLYVRQQLIKHLKILLVVFFIAFICMFHIQSFNELFTERLGFQWYDQQRFSTQIRAVHHAIQMPLGIGPGQSEIVYGMSPHNLYVRVLTESGWLGFIGFTLFIMITLIRCIRFSLFSQHPSQSYYALFAAVLMGILANSFFIDSLHWRHFWFFLAFPWAPLEDPR</sequence>
<proteinExistence type="predicted"/>
<evidence type="ECO:0000256" key="1">
    <source>
        <dbReference type="ARBA" id="ARBA00004141"/>
    </source>
</evidence>
<dbReference type="PANTHER" id="PTHR37422">
    <property type="entry name" value="TEICHURONIC ACID BIOSYNTHESIS PROTEIN TUAE"/>
    <property type="match status" value="1"/>
</dbReference>
<dbReference type="EMBL" id="FORR01000004">
    <property type="protein sequence ID" value="SFJ06394.1"/>
    <property type="molecule type" value="Genomic_DNA"/>
</dbReference>
<feature type="transmembrane region" description="Helical" evidence="5">
    <location>
        <begin position="159"/>
        <end position="176"/>
    </location>
</feature>
<feature type="transmembrane region" description="Helical" evidence="5">
    <location>
        <begin position="214"/>
        <end position="231"/>
    </location>
</feature>
<dbReference type="PANTHER" id="PTHR37422:SF13">
    <property type="entry name" value="LIPOPOLYSACCHARIDE BIOSYNTHESIS PROTEIN PA4999-RELATED"/>
    <property type="match status" value="1"/>
</dbReference>
<comment type="subcellular location">
    <subcellularLocation>
        <location evidence="1">Membrane</location>
        <topology evidence="1">Multi-pass membrane protein</topology>
    </subcellularLocation>
</comment>
<feature type="domain" description="O-antigen ligase-related" evidence="6">
    <location>
        <begin position="164"/>
        <end position="301"/>
    </location>
</feature>
<feature type="transmembrane region" description="Helical" evidence="5">
    <location>
        <begin position="58"/>
        <end position="79"/>
    </location>
</feature>
<keyword evidence="4 5" id="KW-0472">Membrane</keyword>
<gene>
    <name evidence="7" type="ORF">SAMN05421852_10468</name>
</gene>
<feature type="transmembrane region" description="Helical" evidence="5">
    <location>
        <begin position="6"/>
        <end position="24"/>
    </location>
</feature>
<evidence type="ECO:0000256" key="2">
    <source>
        <dbReference type="ARBA" id="ARBA00022692"/>
    </source>
</evidence>